<dbReference type="InterPro" id="IPR007899">
    <property type="entry name" value="CHAD_dom"/>
</dbReference>
<dbReference type="Proteomes" id="UP000004926">
    <property type="component" value="Chromosome"/>
</dbReference>
<dbReference type="PROSITE" id="PS51708">
    <property type="entry name" value="CHAD"/>
    <property type="match status" value="1"/>
</dbReference>
<dbReference type="Gene3D" id="1.40.20.10">
    <property type="entry name" value="CHAD domain"/>
    <property type="match status" value="1"/>
</dbReference>
<dbReference type="SMART" id="SM00880">
    <property type="entry name" value="CHAD"/>
    <property type="match status" value="1"/>
</dbReference>
<dbReference type="PANTHER" id="PTHR39339:SF1">
    <property type="entry name" value="CHAD DOMAIN-CONTAINING PROTEIN"/>
    <property type="match status" value="1"/>
</dbReference>
<protein>
    <recommendedName>
        <fullName evidence="1">CHAD domain-containing protein</fullName>
    </recommendedName>
</protein>
<organism evidence="2 3">
    <name type="scientific">Saccharomonospora marina XMU15</name>
    <dbReference type="NCBI Taxonomy" id="882083"/>
    <lineage>
        <taxon>Bacteria</taxon>
        <taxon>Bacillati</taxon>
        <taxon>Actinomycetota</taxon>
        <taxon>Actinomycetes</taxon>
        <taxon>Pseudonocardiales</taxon>
        <taxon>Pseudonocardiaceae</taxon>
        <taxon>Saccharomonospora</taxon>
    </lineage>
</organism>
<dbReference type="InterPro" id="IPR038186">
    <property type="entry name" value="CHAD_dom_sf"/>
</dbReference>
<name>H5X3Z4_9PSEU</name>
<keyword evidence="3" id="KW-1185">Reference proteome</keyword>
<dbReference type="PANTHER" id="PTHR39339">
    <property type="entry name" value="SLR1444 PROTEIN"/>
    <property type="match status" value="1"/>
</dbReference>
<dbReference type="STRING" id="882083.SacmaDRAFT_4016"/>
<accession>H5X3Z4</accession>
<dbReference type="HOGENOM" id="CLU_025044_0_0_11"/>
<reference evidence="2 3" key="1">
    <citation type="journal article" date="2012" name="Stand. Genomic Sci.">
        <title>Genome sequence of the ocean sediment bacterium Saccharomonospora marina type strain (XMU15(T)).</title>
        <authorList>
            <person name="Klenk H.P."/>
            <person name="Lu M."/>
            <person name="Lucas S."/>
            <person name="Lapidus A."/>
            <person name="Copeland A."/>
            <person name="Pitluck S."/>
            <person name="Goodwin L.A."/>
            <person name="Han C."/>
            <person name="Tapia R."/>
            <person name="Brambilla E.M."/>
            <person name="Potter G."/>
            <person name="Land M."/>
            <person name="Ivanova N."/>
            <person name="Rohde M."/>
            <person name="Goker M."/>
            <person name="Detter J.C."/>
            <person name="Li W.J."/>
            <person name="Kyrpides N.C."/>
            <person name="Woyke T."/>
        </authorList>
    </citation>
    <scope>NUCLEOTIDE SEQUENCE [LARGE SCALE GENOMIC DNA]</scope>
    <source>
        <strain evidence="2 3">XMU15</strain>
    </source>
</reference>
<dbReference type="Pfam" id="PF05235">
    <property type="entry name" value="CHAD"/>
    <property type="match status" value="1"/>
</dbReference>
<dbReference type="EMBL" id="CM001439">
    <property type="protein sequence ID" value="EHR52212.1"/>
    <property type="molecule type" value="Genomic_DNA"/>
</dbReference>
<feature type="domain" description="CHAD" evidence="1">
    <location>
        <begin position="200"/>
        <end position="488"/>
    </location>
</feature>
<dbReference type="eggNOG" id="COG5607">
    <property type="taxonomic scope" value="Bacteria"/>
</dbReference>
<evidence type="ECO:0000313" key="3">
    <source>
        <dbReference type="Proteomes" id="UP000004926"/>
    </source>
</evidence>
<proteinExistence type="predicted"/>
<dbReference type="AlphaFoldDB" id="H5X3Z4"/>
<gene>
    <name evidence="2" type="ORF">SacmaDRAFT_4016</name>
</gene>
<evidence type="ECO:0000259" key="1">
    <source>
        <dbReference type="PROSITE" id="PS51708"/>
    </source>
</evidence>
<sequence>MLRSLATAAGSRYELHPGPRRVRTVTYLDTADHRLRRKNLVLTHERAGAAGELVLTGRGDTHTVRLKELPRFPARLEQLPGGLVRDELGPVVGIRAVLPTLTARTVTREVAVRDSRGDLVAKFEWIETTVTEPAAAEPLVRITLYPQPGCRKAGERLAKRLRAQPQIRSASSAPAQAYTELLTATGALRQAGNGRPPITRDTPAVAAVATALLGFADTIADTLGGVVDDVDTEFLHELRVAVRRTRSLLKLAGDVLPAELARRYAAEFAWLGDLTTPTRDLDVFLLRMEDLANTLLACEAADLRPFTEHLCAQRDRARDELVDGLRSQRFSGLLDGWWRELDAVLQNCGTAGSTSFGSARELAEKRLRRAVKRVVRRAATITPESPSARVHDLRKRCKELRYLLEVARPVCDARAHRAALRDLKRLQDVLGDFQDGEVQSAALHTYAEQLQAVDPRPPAATLLAMGELAAGLVAQQRKARADLTAVLREFLGPVTRQHLKAL</sequence>
<evidence type="ECO:0000313" key="2">
    <source>
        <dbReference type="EMBL" id="EHR52212.1"/>
    </source>
</evidence>